<organism evidence="2 3">
    <name type="scientific">Melghirimyces profundicolus</name>
    <dbReference type="NCBI Taxonomy" id="1242148"/>
    <lineage>
        <taxon>Bacteria</taxon>
        <taxon>Bacillati</taxon>
        <taxon>Bacillota</taxon>
        <taxon>Bacilli</taxon>
        <taxon>Bacillales</taxon>
        <taxon>Thermoactinomycetaceae</taxon>
        <taxon>Melghirimyces</taxon>
    </lineage>
</organism>
<feature type="transmembrane region" description="Helical" evidence="1">
    <location>
        <begin position="127"/>
        <end position="147"/>
    </location>
</feature>
<evidence type="ECO:0000256" key="1">
    <source>
        <dbReference type="SAM" id="Phobius"/>
    </source>
</evidence>
<dbReference type="RefSeq" id="WP_108023926.1">
    <property type="nucleotide sequence ID" value="NZ_QBKR01000013.1"/>
</dbReference>
<dbReference type="Proteomes" id="UP000244240">
    <property type="component" value="Unassembled WGS sequence"/>
</dbReference>
<sequence length="294" mass="32295">MPSFFSLLKQHGLKMGLATFLGYAAGFVGFYGVMFILMLVPMMMLGGMAAFEESLNPEMAAGFGLVGMIAFAILYIVMLFFSLLFGGFLNGGIYGMGTEMLLENRSGIGDFFLKGFRFMWRLTGQSFLMFLIFIPVYILLIPLGVGAEAMGDAGAFLMLPVFFAVMLVPMSVYLHAPALLVREDLRVWASIKRAFRVAFSSFGSSVVSVLLYFFTIIAINLAYAILAGVILGPFFLLQVMVHEGFMVLTGLVGLPLGLGYAVIILPLSVAAAHILVLYRYEKHIRRRDDFPQAA</sequence>
<keyword evidence="1" id="KW-0472">Membrane</keyword>
<keyword evidence="3" id="KW-1185">Reference proteome</keyword>
<gene>
    <name evidence="2" type="ORF">C8P63_113108</name>
</gene>
<feature type="transmembrane region" description="Helical" evidence="1">
    <location>
        <begin position="253"/>
        <end position="278"/>
    </location>
</feature>
<feature type="transmembrane region" description="Helical" evidence="1">
    <location>
        <begin position="154"/>
        <end position="174"/>
    </location>
</feature>
<dbReference type="AlphaFoldDB" id="A0A2T6BSW0"/>
<feature type="transmembrane region" description="Helical" evidence="1">
    <location>
        <begin position="221"/>
        <end position="241"/>
    </location>
</feature>
<reference evidence="2 3" key="1">
    <citation type="submission" date="2018-04" db="EMBL/GenBank/DDBJ databases">
        <title>Genomic Encyclopedia of Archaeal and Bacterial Type Strains, Phase II (KMG-II): from individual species to whole genera.</title>
        <authorList>
            <person name="Goeker M."/>
        </authorList>
    </citation>
    <scope>NUCLEOTIDE SEQUENCE [LARGE SCALE GENOMIC DNA]</scope>
    <source>
        <strain evidence="2 3">DSM 45787</strain>
    </source>
</reference>
<feature type="transmembrane region" description="Helical" evidence="1">
    <location>
        <begin position="194"/>
        <end position="214"/>
    </location>
</feature>
<feature type="transmembrane region" description="Helical" evidence="1">
    <location>
        <begin position="61"/>
        <end position="89"/>
    </location>
</feature>
<dbReference type="OrthoDB" id="2989525at2"/>
<evidence type="ECO:0000313" key="2">
    <source>
        <dbReference type="EMBL" id="PTX59163.1"/>
    </source>
</evidence>
<dbReference type="EMBL" id="QBKR01000013">
    <property type="protein sequence ID" value="PTX59163.1"/>
    <property type="molecule type" value="Genomic_DNA"/>
</dbReference>
<protein>
    <recommendedName>
        <fullName evidence="4">Glycerophosphoryl diester phosphodiesterase membrane domain-containing protein</fullName>
    </recommendedName>
</protein>
<evidence type="ECO:0008006" key="4">
    <source>
        <dbReference type="Google" id="ProtNLM"/>
    </source>
</evidence>
<feature type="transmembrane region" description="Helical" evidence="1">
    <location>
        <begin position="20"/>
        <end position="40"/>
    </location>
</feature>
<proteinExistence type="predicted"/>
<name>A0A2T6BSW0_9BACL</name>
<keyword evidence="1" id="KW-1133">Transmembrane helix</keyword>
<accession>A0A2T6BSW0</accession>
<keyword evidence="1" id="KW-0812">Transmembrane</keyword>
<comment type="caution">
    <text evidence="2">The sequence shown here is derived from an EMBL/GenBank/DDBJ whole genome shotgun (WGS) entry which is preliminary data.</text>
</comment>
<evidence type="ECO:0000313" key="3">
    <source>
        <dbReference type="Proteomes" id="UP000244240"/>
    </source>
</evidence>